<organism evidence="2 3">
    <name type="scientific">Paraclostridium tenue</name>
    <dbReference type="NCBI Taxonomy" id="1737"/>
    <lineage>
        <taxon>Bacteria</taxon>
        <taxon>Bacillati</taxon>
        <taxon>Bacillota</taxon>
        <taxon>Clostridia</taxon>
        <taxon>Peptostreptococcales</taxon>
        <taxon>Peptostreptococcaceae</taxon>
        <taxon>Paraclostridium</taxon>
    </lineage>
</organism>
<dbReference type="EMBL" id="BAAACP010000008">
    <property type="protein sequence ID" value="GAA0864137.1"/>
    <property type="molecule type" value="Genomic_DNA"/>
</dbReference>
<evidence type="ECO:0008006" key="4">
    <source>
        <dbReference type="Google" id="ProtNLM"/>
    </source>
</evidence>
<reference evidence="3" key="1">
    <citation type="journal article" date="2019" name="Int. J. Syst. Evol. Microbiol.">
        <title>The Global Catalogue of Microorganisms (GCM) 10K type strain sequencing project: providing services to taxonomists for standard genome sequencing and annotation.</title>
        <authorList>
            <consortium name="The Broad Institute Genomics Platform"/>
            <consortium name="The Broad Institute Genome Sequencing Center for Infectious Disease"/>
            <person name="Wu L."/>
            <person name="Ma J."/>
        </authorList>
    </citation>
    <scope>NUCLEOTIDE SEQUENCE [LARGE SCALE GENOMIC DNA]</scope>
    <source>
        <strain evidence="3">JCM 6486</strain>
    </source>
</reference>
<evidence type="ECO:0000313" key="3">
    <source>
        <dbReference type="Proteomes" id="UP001400965"/>
    </source>
</evidence>
<sequence length="340" mass="39586">MYMRLFKGKKAITGAIGIIIVAIFIAFISKISNKNTSINNFSKTLTDYQKLYFDIANKLEKNEKVNINYLEENIDGDKSNVYDYPSGKYGSTDIITYKNKDKTESLVFIYLRGDKGEQYLKEILYNTNKENGYIGSLILIYEADNSERYQTIIGTKSIDDQNNIMKNIASTLNESMSYKEYYNLSKYIQSNSKIPNSYVKNIDKKLLNIEKAYDWEYTHRISDKNENKGFTIEQVDTEIEYYEGIDIALKAKLQACKKIDGVRTDITLFMESPIDERVEILNSNESGYIEINSRKFKGQDYIVKKIIENNQKSIPINEINEIKTDDIEKLKKYREKHMNT</sequence>
<dbReference type="Proteomes" id="UP001400965">
    <property type="component" value="Unassembled WGS sequence"/>
</dbReference>
<dbReference type="RefSeq" id="WP_346044781.1">
    <property type="nucleotide sequence ID" value="NZ_BAAACP010000008.1"/>
</dbReference>
<keyword evidence="1" id="KW-1133">Transmembrane helix</keyword>
<keyword evidence="1" id="KW-0472">Membrane</keyword>
<accession>A0ABP3XHP6</accession>
<proteinExistence type="predicted"/>
<comment type="caution">
    <text evidence="2">The sequence shown here is derived from an EMBL/GenBank/DDBJ whole genome shotgun (WGS) entry which is preliminary data.</text>
</comment>
<gene>
    <name evidence="2" type="ORF">GCM10008917_16420</name>
</gene>
<protein>
    <recommendedName>
        <fullName evidence="4">DUF4825 domain-containing protein</fullName>
    </recommendedName>
</protein>
<evidence type="ECO:0000256" key="1">
    <source>
        <dbReference type="SAM" id="Phobius"/>
    </source>
</evidence>
<name>A0ABP3XHP6_9FIRM</name>
<feature type="transmembrane region" description="Helical" evidence="1">
    <location>
        <begin position="12"/>
        <end position="29"/>
    </location>
</feature>
<keyword evidence="1" id="KW-0812">Transmembrane</keyword>
<evidence type="ECO:0000313" key="2">
    <source>
        <dbReference type="EMBL" id="GAA0864137.1"/>
    </source>
</evidence>
<keyword evidence="3" id="KW-1185">Reference proteome</keyword>